<dbReference type="GO" id="GO:0004674">
    <property type="term" value="F:protein serine/threonine kinase activity"/>
    <property type="evidence" value="ECO:0007669"/>
    <property type="project" value="UniProtKB-KW"/>
</dbReference>
<dbReference type="Gene3D" id="3.30.565.10">
    <property type="entry name" value="Histidine kinase-like ATPase, C-terminal domain"/>
    <property type="match status" value="1"/>
</dbReference>
<evidence type="ECO:0000313" key="4">
    <source>
        <dbReference type="Proteomes" id="UP000216020"/>
    </source>
</evidence>
<dbReference type="Pfam" id="PF13581">
    <property type="entry name" value="HATPase_c_2"/>
    <property type="match status" value="1"/>
</dbReference>
<organism evidence="3 4">
    <name type="scientific">Bordetella genomosp. 10</name>
    <dbReference type="NCBI Taxonomy" id="1416804"/>
    <lineage>
        <taxon>Bacteria</taxon>
        <taxon>Pseudomonadati</taxon>
        <taxon>Pseudomonadota</taxon>
        <taxon>Betaproteobacteria</taxon>
        <taxon>Burkholderiales</taxon>
        <taxon>Alcaligenaceae</taxon>
        <taxon>Bordetella</taxon>
    </lineage>
</organism>
<gene>
    <name evidence="3" type="ORF">CAL29_27915</name>
</gene>
<name>A0A261S3Y4_9BORD</name>
<dbReference type="InterPro" id="IPR036890">
    <property type="entry name" value="HATPase_C_sf"/>
</dbReference>
<keyword evidence="1" id="KW-0418">Kinase</keyword>
<dbReference type="AlphaFoldDB" id="A0A261S3Y4"/>
<keyword evidence="4" id="KW-1185">Reference proteome</keyword>
<dbReference type="InterPro" id="IPR050267">
    <property type="entry name" value="Anti-sigma-factor_SerPK"/>
</dbReference>
<evidence type="ECO:0000259" key="2">
    <source>
        <dbReference type="Pfam" id="PF13581"/>
    </source>
</evidence>
<keyword evidence="1" id="KW-0723">Serine/threonine-protein kinase</keyword>
<reference evidence="4" key="1">
    <citation type="submission" date="2017-05" db="EMBL/GenBank/DDBJ databases">
        <title>Complete and WGS of Bordetella genogroups.</title>
        <authorList>
            <person name="Spilker T."/>
            <person name="Lipuma J."/>
        </authorList>
    </citation>
    <scope>NUCLEOTIDE SEQUENCE [LARGE SCALE GENOMIC DNA]</scope>
    <source>
        <strain evidence="4">AU16122</strain>
    </source>
</reference>
<dbReference type="InterPro" id="IPR003594">
    <property type="entry name" value="HATPase_dom"/>
</dbReference>
<dbReference type="PANTHER" id="PTHR35526">
    <property type="entry name" value="ANTI-SIGMA-F FACTOR RSBW-RELATED"/>
    <property type="match status" value="1"/>
</dbReference>
<dbReference type="CDD" id="cd16936">
    <property type="entry name" value="HATPase_RsbW-like"/>
    <property type="match status" value="1"/>
</dbReference>
<feature type="domain" description="Histidine kinase/HSP90-like ATPase" evidence="2">
    <location>
        <begin position="13"/>
        <end position="137"/>
    </location>
</feature>
<dbReference type="Proteomes" id="UP000216020">
    <property type="component" value="Unassembled WGS sequence"/>
</dbReference>
<dbReference type="RefSeq" id="WP_094856113.1">
    <property type="nucleotide sequence ID" value="NZ_NEVM01000005.1"/>
</dbReference>
<keyword evidence="1" id="KW-0808">Transferase</keyword>
<dbReference type="OrthoDB" id="327549at2"/>
<accession>A0A261S3Y4</accession>
<dbReference type="SUPFAM" id="SSF55874">
    <property type="entry name" value="ATPase domain of HSP90 chaperone/DNA topoisomerase II/histidine kinase"/>
    <property type="match status" value="1"/>
</dbReference>
<protein>
    <recommendedName>
        <fullName evidence="2">Histidine kinase/HSP90-like ATPase domain-containing protein</fullName>
    </recommendedName>
</protein>
<comment type="caution">
    <text evidence="3">The sequence shown here is derived from an EMBL/GenBank/DDBJ whole genome shotgun (WGS) entry which is preliminary data.</text>
</comment>
<sequence>MPALTDTLHVVPDDTAVAQALHWLADLARREAWPERAGFGLTLSVDEALTNIVSYAFAGARKAQPAVSLAYRRHGADLVVDIRDNGHPYDPTLPIAAALAGSLDESEEGGHGLRLMRHYLKDIRYRREGAENCLTLVASAE</sequence>
<evidence type="ECO:0000256" key="1">
    <source>
        <dbReference type="ARBA" id="ARBA00022527"/>
    </source>
</evidence>
<dbReference type="EMBL" id="NEVM01000005">
    <property type="protein sequence ID" value="OZI31707.1"/>
    <property type="molecule type" value="Genomic_DNA"/>
</dbReference>
<evidence type="ECO:0000313" key="3">
    <source>
        <dbReference type="EMBL" id="OZI31707.1"/>
    </source>
</evidence>
<proteinExistence type="predicted"/>